<dbReference type="InterPro" id="IPR000073">
    <property type="entry name" value="AB_hydrolase_1"/>
</dbReference>
<organism evidence="3 4">
    <name type="scientific">Maritimibacter dapengensis</name>
    <dbReference type="NCBI Taxonomy" id="2836868"/>
    <lineage>
        <taxon>Bacteria</taxon>
        <taxon>Pseudomonadati</taxon>
        <taxon>Pseudomonadota</taxon>
        <taxon>Alphaproteobacteria</taxon>
        <taxon>Rhodobacterales</taxon>
        <taxon>Roseobacteraceae</taxon>
        <taxon>Maritimibacter</taxon>
    </lineage>
</organism>
<accession>A0ABS6T0I0</accession>
<dbReference type="Proteomes" id="UP000756530">
    <property type="component" value="Unassembled WGS sequence"/>
</dbReference>
<comment type="caution">
    <text evidence="3">The sequence shown here is derived from an EMBL/GenBank/DDBJ whole genome shotgun (WGS) entry which is preliminary data.</text>
</comment>
<dbReference type="GO" id="GO:0016787">
    <property type="term" value="F:hydrolase activity"/>
    <property type="evidence" value="ECO:0007669"/>
    <property type="project" value="UniProtKB-KW"/>
</dbReference>
<dbReference type="PANTHER" id="PTHR37946:SF1">
    <property type="entry name" value="SLL1969 PROTEIN"/>
    <property type="match status" value="1"/>
</dbReference>
<keyword evidence="3" id="KW-0378">Hydrolase</keyword>
<evidence type="ECO:0000313" key="4">
    <source>
        <dbReference type="Proteomes" id="UP000756530"/>
    </source>
</evidence>
<reference evidence="3 4" key="1">
    <citation type="submission" date="2021-05" db="EMBL/GenBank/DDBJ databases">
        <title>Culturable bacteria isolated from Daya Bay.</title>
        <authorList>
            <person name="Zheng W."/>
            <person name="Yu S."/>
            <person name="Huang Y."/>
        </authorList>
    </citation>
    <scope>NUCLEOTIDE SEQUENCE [LARGE SCALE GENOMIC DNA]</scope>
    <source>
        <strain evidence="3 4">DP4N28-5</strain>
    </source>
</reference>
<evidence type="ECO:0000259" key="2">
    <source>
        <dbReference type="Pfam" id="PF00561"/>
    </source>
</evidence>
<dbReference type="Pfam" id="PF00561">
    <property type="entry name" value="Abhydrolase_1"/>
    <property type="match status" value="1"/>
</dbReference>
<dbReference type="EMBL" id="JAHUZE010000002">
    <property type="protein sequence ID" value="MBV7378732.1"/>
    <property type="molecule type" value="Genomic_DNA"/>
</dbReference>
<evidence type="ECO:0000313" key="3">
    <source>
        <dbReference type="EMBL" id="MBV7378732.1"/>
    </source>
</evidence>
<name>A0ABS6T0I0_9RHOB</name>
<evidence type="ECO:0000256" key="1">
    <source>
        <dbReference type="SAM" id="SignalP"/>
    </source>
</evidence>
<feature type="domain" description="AB hydrolase-1" evidence="2">
    <location>
        <begin position="32"/>
        <end position="139"/>
    </location>
</feature>
<dbReference type="RefSeq" id="WP_218391915.1">
    <property type="nucleotide sequence ID" value="NZ_JAHUZE010000002.1"/>
</dbReference>
<keyword evidence="1" id="KW-0732">Signal</keyword>
<feature type="signal peptide" evidence="1">
    <location>
        <begin position="1"/>
        <end position="29"/>
    </location>
</feature>
<dbReference type="PANTHER" id="PTHR37946">
    <property type="entry name" value="SLL1969 PROTEIN"/>
    <property type="match status" value="1"/>
</dbReference>
<proteinExistence type="predicted"/>
<keyword evidence="4" id="KW-1185">Reference proteome</keyword>
<feature type="chain" id="PRO_5046268882" evidence="1">
    <location>
        <begin position="30"/>
        <end position="256"/>
    </location>
</feature>
<protein>
    <submittedName>
        <fullName evidence="3">Alpha/beta fold hydrolase</fullName>
    </submittedName>
</protein>
<sequence>MTAHRFFHRALALGLGAVLSTALALPARADCVVLLHGLSRTSASLLIMESTLKQAGYDVVNRDYPSTDAPIEQLVEAVPEAVARCPDGPVHFVTHSMGGILVRAWLEDHRPDDMGRVVMLAPPNHGTQVVDELGDLAPFEWIMGPAGLELGTDPGSTPNTLGLPRFELGVIAGNRSLNPILSSMIDGEDDGKVSVESTRIRGMDDHIVLPVTHTFMMSNPLVIAEVIAFLQSGAFDHELTIGDVLDRIAREAGYRD</sequence>
<gene>
    <name evidence="3" type="ORF">KJP28_07315</name>
</gene>